<reference evidence="2 3" key="1">
    <citation type="journal article" date="2018" name="ACS Chem. Biol.">
        <title>Ketoreductase domain dysfunction expands chemodiversity: malyngamide biosynthesis in the cyanobacterium Okeania hirsuta.</title>
        <authorList>
            <person name="Moss N.A."/>
            <person name="Leao T."/>
            <person name="Rankin M."/>
            <person name="McCullough T.M."/>
            <person name="Qu P."/>
            <person name="Korobeynikov A."/>
            <person name="Smith J.L."/>
            <person name="Gerwick L."/>
            <person name="Gerwick W.H."/>
        </authorList>
    </citation>
    <scope>NUCLEOTIDE SEQUENCE [LARGE SCALE GENOMIC DNA]</scope>
    <source>
        <strain evidence="2 3">PAB10Feb10-1</strain>
    </source>
</reference>
<keyword evidence="3" id="KW-1185">Reference proteome</keyword>
<dbReference type="Proteomes" id="UP000269154">
    <property type="component" value="Unassembled WGS sequence"/>
</dbReference>
<organism evidence="2 3">
    <name type="scientific">Okeania hirsuta</name>
    <dbReference type="NCBI Taxonomy" id="1458930"/>
    <lineage>
        <taxon>Bacteria</taxon>
        <taxon>Bacillati</taxon>
        <taxon>Cyanobacteriota</taxon>
        <taxon>Cyanophyceae</taxon>
        <taxon>Oscillatoriophycideae</taxon>
        <taxon>Oscillatoriales</taxon>
        <taxon>Microcoleaceae</taxon>
        <taxon>Okeania</taxon>
    </lineage>
</organism>
<keyword evidence="1" id="KW-1133">Transmembrane helix</keyword>
<keyword evidence="1" id="KW-0812">Transmembrane</keyword>
<dbReference type="AlphaFoldDB" id="A0A3N6Q9R2"/>
<comment type="caution">
    <text evidence="2">The sequence shown here is derived from an EMBL/GenBank/DDBJ whole genome shotgun (WGS) entry which is preliminary data.</text>
</comment>
<evidence type="ECO:0000313" key="3">
    <source>
        <dbReference type="Proteomes" id="UP000269154"/>
    </source>
</evidence>
<proteinExistence type="predicted"/>
<keyword evidence="1" id="KW-0472">Membrane</keyword>
<evidence type="ECO:0000256" key="1">
    <source>
        <dbReference type="SAM" id="Phobius"/>
    </source>
</evidence>
<gene>
    <name evidence="2" type="ORF">D5R40_22715</name>
</gene>
<sequence>MFKSLIRQKYLGAILFRNTYAVKIRLAYIFALIAIIFPHHYVLAQTTTEYYAALSEDKIINNDSENQDASIRLLRK</sequence>
<accession>A0A3N6Q9R2</accession>
<name>A0A3N6Q9R2_9CYAN</name>
<dbReference type="RefSeq" id="WP_124147420.1">
    <property type="nucleotide sequence ID" value="NZ_CAWOKI010000261.1"/>
</dbReference>
<protein>
    <submittedName>
        <fullName evidence="2">Uncharacterized protein</fullName>
    </submittedName>
</protein>
<dbReference type="EMBL" id="RCBY01000160">
    <property type="protein sequence ID" value="RQH32047.1"/>
    <property type="molecule type" value="Genomic_DNA"/>
</dbReference>
<evidence type="ECO:0000313" key="2">
    <source>
        <dbReference type="EMBL" id="RQH32047.1"/>
    </source>
</evidence>
<feature type="transmembrane region" description="Helical" evidence="1">
    <location>
        <begin position="20"/>
        <end position="41"/>
    </location>
</feature>